<organism evidence="5">
    <name type="scientific">Thermodesulfobium narugense</name>
    <dbReference type="NCBI Taxonomy" id="184064"/>
    <lineage>
        <taxon>Bacteria</taxon>
        <taxon>Pseudomonadati</taxon>
        <taxon>Thermodesulfobiota</taxon>
        <taxon>Thermodesulfobiia</taxon>
        <taxon>Thermodesulfobiales</taxon>
        <taxon>Thermodesulfobiaceae</taxon>
        <taxon>Thermodesulfobium</taxon>
    </lineage>
</organism>
<dbReference type="PANTHER" id="PTHR30290:SF9">
    <property type="entry name" value="OLIGOPEPTIDE-BINDING PROTEIN APPA"/>
    <property type="match status" value="1"/>
</dbReference>
<dbReference type="Gene3D" id="3.40.190.10">
    <property type="entry name" value="Periplasmic binding protein-like II"/>
    <property type="match status" value="1"/>
</dbReference>
<keyword evidence="2" id="KW-0813">Transport</keyword>
<proteinExistence type="inferred from homology"/>
<dbReference type="SUPFAM" id="SSF53850">
    <property type="entry name" value="Periplasmic binding protein-like II"/>
    <property type="match status" value="1"/>
</dbReference>
<dbReference type="PIRSF" id="PIRSF002741">
    <property type="entry name" value="MppA"/>
    <property type="match status" value="1"/>
</dbReference>
<evidence type="ECO:0000256" key="3">
    <source>
        <dbReference type="ARBA" id="ARBA00022729"/>
    </source>
</evidence>
<dbReference type="GO" id="GO:0015833">
    <property type="term" value="P:peptide transport"/>
    <property type="evidence" value="ECO:0007669"/>
    <property type="project" value="TreeGrafter"/>
</dbReference>
<comment type="caution">
    <text evidence="5">The sequence shown here is derived from an EMBL/GenBank/DDBJ whole genome shotgun (WGS) entry which is preliminary data.</text>
</comment>
<evidence type="ECO:0000313" key="5">
    <source>
        <dbReference type="EMBL" id="HHI65794.1"/>
    </source>
</evidence>
<protein>
    <submittedName>
        <fullName evidence="5">ABC transporter substrate-binding protein</fullName>
    </submittedName>
</protein>
<gene>
    <name evidence="5" type="ORF">ENL70_04525</name>
</gene>
<dbReference type="Gene3D" id="3.90.76.10">
    <property type="entry name" value="Dipeptide-binding Protein, Domain 1"/>
    <property type="match status" value="1"/>
</dbReference>
<feature type="domain" description="Solute-binding protein family 5" evidence="4">
    <location>
        <begin position="72"/>
        <end position="448"/>
    </location>
</feature>
<dbReference type="InterPro" id="IPR000914">
    <property type="entry name" value="SBP_5_dom"/>
</dbReference>
<keyword evidence="3" id="KW-0732">Signal</keyword>
<dbReference type="GO" id="GO:1904680">
    <property type="term" value="F:peptide transmembrane transporter activity"/>
    <property type="evidence" value="ECO:0007669"/>
    <property type="project" value="TreeGrafter"/>
</dbReference>
<name>A0A7C5PQK8_9BACT</name>
<evidence type="ECO:0000259" key="4">
    <source>
        <dbReference type="Pfam" id="PF00496"/>
    </source>
</evidence>
<dbReference type="InterPro" id="IPR039424">
    <property type="entry name" value="SBP_5"/>
</dbReference>
<dbReference type="InterPro" id="IPR030678">
    <property type="entry name" value="Peptide/Ni-bd"/>
</dbReference>
<accession>A0A7C5PQK8</accession>
<sequence length="557" mass="62531">MKRIGILLVVFMLLLGMLVLGDGVKYGGILKLGGNAPTQIVAGFNPFVPNNDIAIPLVYEPLFYVNPLNGSYTPLLATSYEWENNNLKMVVTIRRDVKWNDGVPFTPEDVAFTFNFLKKYPVLDTQGVWSTVSALQSVEASGDDVIFTFSKSNIPESYFIFQVYIVPEHIWSKIEDPITFINSENPVGTGPFLRTSYSVSGGIEILKKNPNYWWEGRPYVDEIEYMNNISNEAAFLQLLKGENVENDIAINNPQQTWVAKDPQHNELWWPVESVNMLYLNTQKAPFNNPIFRKAIALAINKKLLEDEAYWGTGGYDISQTAVIPGQRSEWYDTSLASEDAYLSSYNPTEAQKLLESIGYKKNASGMLVGPDGKQLPTFYILDGPGWTDFMTMGQIISQELKDIGINAVLQPENYGAYLKTLSAGYYDMAVGHAWIGASIGPTPFYFYYNQFNPSYSATEIGKTVISDFSRYTNPEITKALQEYTSSSDISVQKQAMYTIEKIMIEDLPLIVLTNRTGFDLYSSKEFVGWPSSDDPYSLGAPGNNTNFEMVALNVHLR</sequence>
<dbReference type="AlphaFoldDB" id="A0A7C5PQK8"/>
<dbReference type="CDD" id="cd08509">
    <property type="entry name" value="PBP2_TmCBP_oligosaccharides_like"/>
    <property type="match status" value="1"/>
</dbReference>
<dbReference type="Gene3D" id="3.10.105.10">
    <property type="entry name" value="Dipeptide-binding Protein, Domain 3"/>
    <property type="match status" value="1"/>
</dbReference>
<dbReference type="Pfam" id="PF00496">
    <property type="entry name" value="SBP_bac_5"/>
    <property type="match status" value="1"/>
</dbReference>
<comment type="similarity">
    <text evidence="1">Belongs to the bacterial solute-binding protein 5 family.</text>
</comment>
<evidence type="ECO:0000256" key="1">
    <source>
        <dbReference type="ARBA" id="ARBA00005695"/>
    </source>
</evidence>
<dbReference type="EMBL" id="DRUY01000148">
    <property type="protein sequence ID" value="HHI65794.1"/>
    <property type="molecule type" value="Genomic_DNA"/>
</dbReference>
<dbReference type="GO" id="GO:0030288">
    <property type="term" value="C:outer membrane-bounded periplasmic space"/>
    <property type="evidence" value="ECO:0007669"/>
    <property type="project" value="UniProtKB-ARBA"/>
</dbReference>
<dbReference type="GO" id="GO:0043190">
    <property type="term" value="C:ATP-binding cassette (ABC) transporter complex"/>
    <property type="evidence" value="ECO:0007669"/>
    <property type="project" value="InterPro"/>
</dbReference>
<evidence type="ECO:0000256" key="2">
    <source>
        <dbReference type="ARBA" id="ARBA00022448"/>
    </source>
</evidence>
<reference evidence="5" key="1">
    <citation type="journal article" date="2020" name="mSystems">
        <title>Genome- and Community-Level Interaction Insights into Carbon Utilization and Element Cycling Functions of Hydrothermarchaeota in Hydrothermal Sediment.</title>
        <authorList>
            <person name="Zhou Z."/>
            <person name="Liu Y."/>
            <person name="Xu W."/>
            <person name="Pan J."/>
            <person name="Luo Z.H."/>
            <person name="Li M."/>
        </authorList>
    </citation>
    <scope>NUCLEOTIDE SEQUENCE [LARGE SCALE GENOMIC DNA]</scope>
    <source>
        <strain evidence="5">SpSt-1019</strain>
    </source>
</reference>
<dbReference type="PANTHER" id="PTHR30290">
    <property type="entry name" value="PERIPLASMIC BINDING COMPONENT OF ABC TRANSPORTER"/>
    <property type="match status" value="1"/>
</dbReference>